<dbReference type="RefSeq" id="WP_147056963.1">
    <property type="nucleotide sequence ID" value="NZ_BJYL01000020.1"/>
</dbReference>
<protein>
    <recommendedName>
        <fullName evidence="2">Putative zinc-finger domain-containing protein</fullName>
    </recommendedName>
</protein>
<feature type="domain" description="Putative zinc-finger" evidence="2">
    <location>
        <begin position="5"/>
        <end position="39"/>
    </location>
</feature>
<dbReference type="EMBL" id="BJYL01000020">
    <property type="protein sequence ID" value="GEN83235.1"/>
    <property type="molecule type" value="Genomic_DNA"/>
</dbReference>
<keyword evidence="1" id="KW-0472">Membrane</keyword>
<dbReference type="Proteomes" id="UP000321901">
    <property type="component" value="Unassembled WGS sequence"/>
</dbReference>
<organism evidence="3 4">
    <name type="scientific">Sporosarcina luteola</name>
    <dbReference type="NCBI Taxonomy" id="582850"/>
    <lineage>
        <taxon>Bacteria</taxon>
        <taxon>Bacillati</taxon>
        <taxon>Bacillota</taxon>
        <taxon>Bacilli</taxon>
        <taxon>Bacillales</taxon>
        <taxon>Caryophanaceae</taxon>
        <taxon>Sporosarcina</taxon>
    </lineage>
</organism>
<keyword evidence="4" id="KW-1185">Reference proteome</keyword>
<dbReference type="InterPro" id="IPR027383">
    <property type="entry name" value="Znf_put"/>
</dbReference>
<dbReference type="OrthoDB" id="9816425at2"/>
<evidence type="ECO:0000256" key="1">
    <source>
        <dbReference type="SAM" id="Phobius"/>
    </source>
</evidence>
<dbReference type="AlphaFoldDB" id="A0A511Z709"/>
<keyword evidence="1" id="KW-0812">Transmembrane</keyword>
<sequence length="297" mass="34643">MKTECYIVRDLLPSYIDRLCSEETSRYIERHIDTCEQCAEHLHQMREEFDVHEEPDIQARIEQKKPFQKVAHYIDVQKSFMTFLRRSLWISIIVTVGFLIHSLIMFIDLNDDRQEAQAIEEQKGSILEDTLEVLETQKEPDEAALQSVFQKYNGELQYLAVFSNDDVEDFSLLRDGKTEPYPIELPRLQKGPTTIYPINYAQAALVVGKNGKITESIIPNDYDIGTIAMANDQWIVQFEYQDSYLETIEKAHQTKYYGPSTWTVFQLPLVLFIVTAFIFGNWLIQKRNSKPVENILD</sequence>
<accession>A0A511Z709</accession>
<keyword evidence="1" id="KW-1133">Transmembrane helix</keyword>
<comment type="caution">
    <text evidence="3">The sequence shown here is derived from an EMBL/GenBank/DDBJ whole genome shotgun (WGS) entry which is preliminary data.</text>
</comment>
<evidence type="ECO:0000313" key="4">
    <source>
        <dbReference type="Proteomes" id="UP000321901"/>
    </source>
</evidence>
<evidence type="ECO:0000313" key="3">
    <source>
        <dbReference type="EMBL" id="GEN83235.1"/>
    </source>
</evidence>
<evidence type="ECO:0000259" key="2">
    <source>
        <dbReference type="Pfam" id="PF13490"/>
    </source>
</evidence>
<reference evidence="3 4" key="1">
    <citation type="submission" date="2019-07" db="EMBL/GenBank/DDBJ databases">
        <title>Whole genome shotgun sequence of Sporosarcina luteola NBRC 105378.</title>
        <authorList>
            <person name="Hosoyama A."/>
            <person name="Uohara A."/>
            <person name="Ohji S."/>
            <person name="Ichikawa N."/>
        </authorList>
    </citation>
    <scope>NUCLEOTIDE SEQUENCE [LARGE SCALE GENOMIC DNA]</scope>
    <source>
        <strain evidence="3 4">NBRC 105378</strain>
    </source>
</reference>
<gene>
    <name evidence="3" type="ORF">SLU01_15470</name>
</gene>
<name>A0A511Z709_9BACL</name>
<feature type="transmembrane region" description="Helical" evidence="1">
    <location>
        <begin position="265"/>
        <end position="284"/>
    </location>
</feature>
<dbReference type="Pfam" id="PF13490">
    <property type="entry name" value="zf-HC2"/>
    <property type="match status" value="1"/>
</dbReference>
<feature type="transmembrane region" description="Helical" evidence="1">
    <location>
        <begin position="88"/>
        <end position="107"/>
    </location>
</feature>
<proteinExistence type="predicted"/>